<dbReference type="SUPFAM" id="SSF54197">
    <property type="entry name" value="HIT-like"/>
    <property type="match status" value="1"/>
</dbReference>
<gene>
    <name evidence="4" type="ORF">P3X46_021992</name>
</gene>
<dbReference type="InterPro" id="IPR040194">
    <property type="entry name" value="Cwf19-like"/>
</dbReference>
<dbReference type="InterPro" id="IPR006768">
    <property type="entry name" value="Cwf19-like_C_dom-1"/>
</dbReference>
<evidence type="ECO:0000259" key="2">
    <source>
        <dbReference type="Pfam" id="PF04676"/>
    </source>
</evidence>
<sequence length="402" mass="47159">MRRAHDCLSWGKRKRQEAENIKLIQNKQYGRADDEYDFEDGPCRKSRKKVATQQERCLFCFENPNKPKHLVVSIANFTYLMLPQWQPVVPGHCFILPMQFKFTNHTVGISPTSPLSSSVSLPEMRRAHDCLSWGKRKRQEAENIKLIQNKQYGRADDEYDFEDGPCRKSTKKVATQQERCLFCFENPNQPKHLVVSIANFTYLMLPQWQPVVPGHCFILPMQHESATRSVDNYVWEEIRNFKKCLIMMFAKQGKDLVFLETVMGLAQQRRHCLIECIPLPQKIAKQAPLYFKKAIEEVEHEWSQHNAKKLIDTSVKGLRGSVPKDFPYFHVEFGLNSGFVHVIDDEMQFKSTFGLDVIRGMLRLPEEEVYRRRRHESVDAKRQAVAKFARDWESFDWTKQLD</sequence>
<accession>A0ABQ9LH91</accession>
<feature type="domain" description="Cwf19-like C-terminal" evidence="3">
    <location>
        <begin position="168"/>
        <end position="292"/>
    </location>
</feature>
<keyword evidence="5" id="KW-1185">Reference proteome</keyword>
<dbReference type="Gene3D" id="3.30.428.10">
    <property type="entry name" value="HIT-like"/>
    <property type="match status" value="1"/>
</dbReference>
<dbReference type="Proteomes" id="UP001174677">
    <property type="component" value="Chromosome 12"/>
</dbReference>
<evidence type="ECO:0008006" key="6">
    <source>
        <dbReference type="Google" id="ProtNLM"/>
    </source>
</evidence>
<protein>
    <recommendedName>
        <fullName evidence="6">Cwf19-like C-terminal domain-containing protein</fullName>
    </recommendedName>
</protein>
<reference evidence="4 5" key="1">
    <citation type="journal article" date="2023" name="Plant Biotechnol. J.">
        <title>Chromosome-level wild Hevea brasiliensis genome provides new tools for genomic-assisted breeding and valuable loci to elevate rubber yield.</title>
        <authorList>
            <person name="Cheng H."/>
            <person name="Song X."/>
            <person name="Hu Y."/>
            <person name="Wu T."/>
            <person name="Yang Q."/>
            <person name="An Z."/>
            <person name="Feng S."/>
            <person name="Deng Z."/>
            <person name="Wu W."/>
            <person name="Zeng X."/>
            <person name="Tu M."/>
            <person name="Wang X."/>
            <person name="Huang H."/>
        </authorList>
    </citation>
    <scope>NUCLEOTIDE SEQUENCE [LARGE SCALE GENOMIC DNA]</scope>
    <source>
        <strain evidence="4">MT/VB/25A 57/8</strain>
    </source>
</reference>
<dbReference type="EMBL" id="JARPOI010000012">
    <property type="protein sequence ID" value="KAJ9167329.1"/>
    <property type="molecule type" value="Genomic_DNA"/>
</dbReference>
<name>A0ABQ9LH91_HEVBR</name>
<evidence type="ECO:0000313" key="4">
    <source>
        <dbReference type="EMBL" id="KAJ9167329.1"/>
    </source>
</evidence>
<evidence type="ECO:0000256" key="1">
    <source>
        <dbReference type="ARBA" id="ARBA00006795"/>
    </source>
</evidence>
<dbReference type="InterPro" id="IPR036265">
    <property type="entry name" value="HIT-like_sf"/>
</dbReference>
<evidence type="ECO:0000313" key="5">
    <source>
        <dbReference type="Proteomes" id="UP001174677"/>
    </source>
</evidence>
<dbReference type="Pfam" id="PF04676">
    <property type="entry name" value="CwfJ_C_2"/>
    <property type="match status" value="1"/>
</dbReference>
<comment type="similarity">
    <text evidence="1">Belongs to the CWF19 family.</text>
</comment>
<dbReference type="PANTHER" id="PTHR12072:SF5">
    <property type="entry name" value="CWF19-LIKE PROTEIN 2"/>
    <property type="match status" value="1"/>
</dbReference>
<feature type="domain" description="Cwf19-like protein C-terminal" evidence="2">
    <location>
        <begin position="301"/>
        <end position="398"/>
    </location>
</feature>
<evidence type="ECO:0000259" key="3">
    <source>
        <dbReference type="Pfam" id="PF04677"/>
    </source>
</evidence>
<dbReference type="Pfam" id="PF04677">
    <property type="entry name" value="CwfJ_C_1"/>
    <property type="match status" value="2"/>
</dbReference>
<organism evidence="4 5">
    <name type="scientific">Hevea brasiliensis</name>
    <name type="common">Para rubber tree</name>
    <name type="synonym">Siphonia brasiliensis</name>
    <dbReference type="NCBI Taxonomy" id="3981"/>
    <lineage>
        <taxon>Eukaryota</taxon>
        <taxon>Viridiplantae</taxon>
        <taxon>Streptophyta</taxon>
        <taxon>Embryophyta</taxon>
        <taxon>Tracheophyta</taxon>
        <taxon>Spermatophyta</taxon>
        <taxon>Magnoliopsida</taxon>
        <taxon>eudicotyledons</taxon>
        <taxon>Gunneridae</taxon>
        <taxon>Pentapetalae</taxon>
        <taxon>rosids</taxon>
        <taxon>fabids</taxon>
        <taxon>Malpighiales</taxon>
        <taxon>Euphorbiaceae</taxon>
        <taxon>Crotonoideae</taxon>
        <taxon>Micrandreae</taxon>
        <taxon>Hevea</taxon>
    </lineage>
</organism>
<dbReference type="PANTHER" id="PTHR12072">
    <property type="entry name" value="CWF19, CELL CYCLE CONTROL PROTEIN"/>
    <property type="match status" value="1"/>
</dbReference>
<comment type="caution">
    <text evidence="4">The sequence shown here is derived from an EMBL/GenBank/DDBJ whole genome shotgun (WGS) entry which is preliminary data.</text>
</comment>
<dbReference type="InterPro" id="IPR006767">
    <property type="entry name" value="Cwf19-like_C_dom-2"/>
</dbReference>
<proteinExistence type="inferred from homology"/>
<feature type="domain" description="Cwf19-like C-terminal" evidence="3">
    <location>
        <begin position="45"/>
        <end position="101"/>
    </location>
</feature>